<keyword evidence="3" id="KW-1185">Reference proteome</keyword>
<reference evidence="2 3" key="1">
    <citation type="submission" date="2020-05" db="EMBL/GenBank/DDBJ databases">
        <title>Mucilaginibacter mali sp. nov.</title>
        <authorList>
            <person name="Kim H.S."/>
            <person name="Lee K.C."/>
            <person name="Suh M.K."/>
            <person name="Kim J.-S."/>
            <person name="Han K.-I."/>
            <person name="Eom M.K."/>
            <person name="Shin Y.K."/>
            <person name="Lee J.-S."/>
        </authorList>
    </citation>
    <scope>NUCLEOTIDE SEQUENCE [LARGE SCALE GENOMIC DNA]</scope>
    <source>
        <strain evidence="2 3">G2-14</strain>
    </source>
</reference>
<dbReference type="Proteomes" id="UP000505355">
    <property type="component" value="Chromosome"/>
</dbReference>
<dbReference type="RefSeq" id="WP_173414437.1">
    <property type="nucleotide sequence ID" value="NZ_CP054139.1"/>
</dbReference>
<protein>
    <submittedName>
        <fullName evidence="2">DUF2809 domain-containing protein</fullName>
    </submittedName>
</protein>
<evidence type="ECO:0000256" key="1">
    <source>
        <dbReference type="SAM" id="Phobius"/>
    </source>
</evidence>
<evidence type="ECO:0000313" key="3">
    <source>
        <dbReference type="Proteomes" id="UP000505355"/>
    </source>
</evidence>
<name>A0A7D4Q8Q6_9SPHI</name>
<keyword evidence="1" id="KW-1133">Transmembrane helix</keyword>
<sequence>MKLKFSVRYFILTILLFLTEVFIGMYVDDAIIRPYGGDFLVVILIYCFVKSFLDTPVIQTAIGVLLFSYLIEVSQYFHLVDLIGLGNSRIAVVMMGNYFAWTDMLAYTLGIVTVIIIEQQRIKRNINKAYTN</sequence>
<dbReference type="AlphaFoldDB" id="A0A7D4Q8Q6"/>
<organism evidence="2 3">
    <name type="scientific">Mucilaginibacter mali</name>
    <dbReference type="NCBI Taxonomy" id="2740462"/>
    <lineage>
        <taxon>Bacteria</taxon>
        <taxon>Pseudomonadati</taxon>
        <taxon>Bacteroidota</taxon>
        <taxon>Sphingobacteriia</taxon>
        <taxon>Sphingobacteriales</taxon>
        <taxon>Sphingobacteriaceae</taxon>
        <taxon>Mucilaginibacter</taxon>
    </lineage>
</organism>
<feature type="transmembrane region" description="Helical" evidence="1">
    <location>
        <begin position="7"/>
        <end position="26"/>
    </location>
</feature>
<keyword evidence="1" id="KW-0472">Membrane</keyword>
<dbReference type="KEGG" id="mmab:HQ865_08225"/>
<proteinExistence type="predicted"/>
<feature type="transmembrane region" description="Helical" evidence="1">
    <location>
        <begin position="32"/>
        <end position="49"/>
    </location>
</feature>
<gene>
    <name evidence="2" type="ORF">HQ865_08225</name>
</gene>
<feature type="transmembrane region" description="Helical" evidence="1">
    <location>
        <begin position="61"/>
        <end position="78"/>
    </location>
</feature>
<dbReference type="Pfam" id="PF10990">
    <property type="entry name" value="DUF2809"/>
    <property type="match status" value="1"/>
</dbReference>
<keyword evidence="1" id="KW-0812">Transmembrane</keyword>
<evidence type="ECO:0000313" key="2">
    <source>
        <dbReference type="EMBL" id="QKJ29745.1"/>
    </source>
</evidence>
<dbReference type="EMBL" id="CP054139">
    <property type="protein sequence ID" value="QKJ29745.1"/>
    <property type="molecule type" value="Genomic_DNA"/>
</dbReference>
<accession>A0A7D4Q8Q6</accession>
<dbReference type="InterPro" id="IPR021257">
    <property type="entry name" value="DUF2809"/>
</dbReference>
<feature type="transmembrane region" description="Helical" evidence="1">
    <location>
        <begin position="98"/>
        <end position="117"/>
    </location>
</feature>